<dbReference type="InterPro" id="IPR000668">
    <property type="entry name" value="Peptidase_C1A_C"/>
</dbReference>
<dbReference type="Proteomes" id="UP000000759">
    <property type="component" value="Chromosome 2"/>
</dbReference>
<dbReference type="InterPro" id="IPR025661">
    <property type="entry name" value="Pept_asp_AS"/>
</dbReference>
<dbReference type="eggNOG" id="KOG1543">
    <property type="taxonomic scope" value="Eukaryota"/>
</dbReference>
<evidence type="ECO:0000256" key="1">
    <source>
        <dbReference type="ARBA" id="ARBA00008455"/>
    </source>
</evidence>
<evidence type="ECO:0000259" key="3">
    <source>
        <dbReference type="SMART" id="SM00645"/>
    </source>
</evidence>
<dbReference type="PROSITE" id="PS00640">
    <property type="entry name" value="THIOL_PROTEASE_ASN"/>
    <property type="match status" value="1"/>
</dbReference>
<dbReference type="InterPro" id="IPR038765">
    <property type="entry name" value="Papain-like_cys_pep_sf"/>
</dbReference>
<dbReference type="AlphaFoldDB" id="B7FS80"/>
<dbReference type="GO" id="GO:0008234">
    <property type="term" value="F:cysteine-type peptidase activity"/>
    <property type="evidence" value="ECO:0007669"/>
    <property type="project" value="InterPro"/>
</dbReference>
<dbReference type="FunFam" id="3.90.70.10:FF:000117">
    <property type="entry name" value="Probable papain cysteine protease"/>
    <property type="match status" value="1"/>
</dbReference>
<dbReference type="InParanoid" id="B7FS80"/>
<organism evidence="4 5">
    <name type="scientific">Phaeodactylum tricornutum (strain CCAP 1055/1)</name>
    <dbReference type="NCBI Taxonomy" id="556484"/>
    <lineage>
        <taxon>Eukaryota</taxon>
        <taxon>Sar</taxon>
        <taxon>Stramenopiles</taxon>
        <taxon>Ochrophyta</taxon>
        <taxon>Bacillariophyta</taxon>
        <taxon>Bacillariophyceae</taxon>
        <taxon>Bacillariophycidae</taxon>
        <taxon>Naviculales</taxon>
        <taxon>Phaeodactylaceae</taxon>
        <taxon>Phaeodactylum</taxon>
    </lineage>
</organism>
<dbReference type="Pfam" id="PF00112">
    <property type="entry name" value="Peptidase_C1"/>
    <property type="match status" value="1"/>
</dbReference>
<dbReference type="GO" id="GO:0006508">
    <property type="term" value="P:proteolysis"/>
    <property type="evidence" value="ECO:0007669"/>
    <property type="project" value="InterPro"/>
</dbReference>
<keyword evidence="2" id="KW-0865">Zymogen</keyword>
<dbReference type="Gene3D" id="3.90.70.10">
    <property type="entry name" value="Cysteine proteinases"/>
    <property type="match status" value="1"/>
</dbReference>
<dbReference type="KEGG" id="pti:PHATRDRAFT_9664"/>
<dbReference type="SMART" id="SM00645">
    <property type="entry name" value="Pept_C1"/>
    <property type="match status" value="1"/>
</dbReference>
<keyword evidence="5" id="KW-1185">Reference proteome</keyword>
<evidence type="ECO:0000313" key="4">
    <source>
        <dbReference type="EMBL" id="EEC50433.1"/>
    </source>
</evidence>
<dbReference type="OrthoDB" id="190265at2759"/>
<feature type="non-terminal residue" evidence="4">
    <location>
        <position position="259"/>
    </location>
</feature>
<reference evidence="4 5" key="1">
    <citation type="journal article" date="2008" name="Nature">
        <title>The Phaeodactylum genome reveals the evolutionary history of diatom genomes.</title>
        <authorList>
            <person name="Bowler C."/>
            <person name="Allen A.E."/>
            <person name="Badger J.H."/>
            <person name="Grimwood J."/>
            <person name="Jabbari K."/>
            <person name="Kuo A."/>
            <person name="Maheswari U."/>
            <person name="Martens C."/>
            <person name="Maumus F."/>
            <person name="Otillar R.P."/>
            <person name="Rayko E."/>
            <person name="Salamov A."/>
            <person name="Vandepoele K."/>
            <person name="Beszteri B."/>
            <person name="Gruber A."/>
            <person name="Heijde M."/>
            <person name="Katinka M."/>
            <person name="Mock T."/>
            <person name="Valentin K."/>
            <person name="Verret F."/>
            <person name="Berges J.A."/>
            <person name="Brownlee C."/>
            <person name="Cadoret J.P."/>
            <person name="Chiovitti A."/>
            <person name="Choi C.J."/>
            <person name="Coesel S."/>
            <person name="De Martino A."/>
            <person name="Detter J.C."/>
            <person name="Durkin C."/>
            <person name="Falciatore A."/>
            <person name="Fournet J."/>
            <person name="Haruta M."/>
            <person name="Huysman M.J."/>
            <person name="Jenkins B.D."/>
            <person name="Jiroutova K."/>
            <person name="Jorgensen R.E."/>
            <person name="Joubert Y."/>
            <person name="Kaplan A."/>
            <person name="Kroger N."/>
            <person name="Kroth P.G."/>
            <person name="La Roche J."/>
            <person name="Lindquist E."/>
            <person name="Lommer M."/>
            <person name="Martin-Jezequel V."/>
            <person name="Lopez P.J."/>
            <person name="Lucas S."/>
            <person name="Mangogna M."/>
            <person name="McGinnis K."/>
            <person name="Medlin L.K."/>
            <person name="Montsant A."/>
            <person name="Oudot-Le Secq M.P."/>
            <person name="Napoli C."/>
            <person name="Obornik M."/>
            <person name="Parker M.S."/>
            <person name="Petit J.L."/>
            <person name="Porcel B.M."/>
            <person name="Poulsen N."/>
            <person name="Robison M."/>
            <person name="Rychlewski L."/>
            <person name="Rynearson T.A."/>
            <person name="Schmutz J."/>
            <person name="Shapiro H."/>
            <person name="Siaut M."/>
            <person name="Stanley M."/>
            <person name="Sussman M.R."/>
            <person name="Taylor A.R."/>
            <person name="Vardi A."/>
            <person name="von Dassow P."/>
            <person name="Vyverman W."/>
            <person name="Willis A."/>
            <person name="Wyrwicz L.S."/>
            <person name="Rokhsar D.S."/>
            <person name="Weissenbach J."/>
            <person name="Armbrust E.V."/>
            <person name="Green B.R."/>
            <person name="Van de Peer Y."/>
            <person name="Grigoriev I.V."/>
        </authorList>
    </citation>
    <scope>NUCLEOTIDE SEQUENCE [LARGE SCALE GENOMIC DNA]</scope>
    <source>
        <strain evidence="4 5">CCAP 1055/1</strain>
    </source>
</reference>
<accession>B7FS80</accession>
<proteinExistence type="inferred from homology"/>
<reference evidence="5" key="2">
    <citation type="submission" date="2008-08" db="EMBL/GenBank/DDBJ databases">
        <authorList>
            <consortium name="Diatom Consortium"/>
            <person name="Grigoriev I."/>
            <person name="Grimwood J."/>
            <person name="Kuo A."/>
            <person name="Otillar R.P."/>
            <person name="Salamov A."/>
            <person name="Detter J.C."/>
            <person name="Lindquist E."/>
            <person name="Shapiro H."/>
            <person name="Lucas S."/>
            <person name="Glavina del Rio T."/>
            <person name="Pitluck S."/>
            <person name="Rokhsar D."/>
            <person name="Bowler C."/>
        </authorList>
    </citation>
    <scope>GENOME REANNOTATION</scope>
    <source>
        <strain evidence="5">CCAP 1055/1</strain>
    </source>
</reference>
<dbReference type="HOGENOM" id="CLU_012184_2_0_1"/>
<dbReference type="PANTHER" id="PTHR12411">
    <property type="entry name" value="CYSTEINE PROTEASE FAMILY C1-RELATED"/>
    <property type="match status" value="1"/>
</dbReference>
<gene>
    <name evidence="4" type="ORF">PHATRDRAFT_9664</name>
</gene>
<name>B7FS80_PHATC</name>
<dbReference type="InterPro" id="IPR013128">
    <property type="entry name" value="Peptidase_C1A"/>
</dbReference>
<dbReference type="GeneID" id="7197439"/>
<dbReference type="PRINTS" id="PR00705">
    <property type="entry name" value="PAPAIN"/>
</dbReference>
<evidence type="ECO:0000313" key="5">
    <source>
        <dbReference type="Proteomes" id="UP000000759"/>
    </source>
</evidence>
<dbReference type="SUPFAM" id="SSF54001">
    <property type="entry name" value="Cysteine proteinases"/>
    <property type="match status" value="1"/>
</dbReference>
<feature type="non-terminal residue" evidence="4">
    <location>
        <position position="1"/>
    </location>
</feature>
<sequence>NEELPMAFSWGNVNGRSYLTKSLNQHIPQYCGSCWAHAALSVLGDRIMIAQSQEEDSSILDEFNLSVQFLLNCAGEYAGSCYGGSTTGVFDFIQDMGYIPYETCQPYLACSDDSDEGICSFVNTTCSPEAICRTCSPDGICQAVTTFPNATVAEYGRYRYELFATMAEIYLRGPVTASIDAGPIHKYPGGVLWDNPKYHSDKTNHAVSIVGWGYDYDEEKQYWIVRNSWGQYWGEMGFFRIELGKNLLKIESNIAWANP</sequence>
<protein>
    <recommendedName>
        <fullName evidence="3">Peptidase C1A papain C-terminal domain-containing protein</fullName>
    </recommendedName>
</protein>
<dbReference type="STRING" id="556484.B7FS80"/>
<evidence type="ECO:0000256" key="2">
    <source>
        <dbReference type="ARBA" id="ARBA00023145"/>
    </source>
</evidence>
<feature type="domain" description="Peptidase C1A papain C-terminal" evidence="3">
    <location>
        <begin position="4"/>
        <end position="258"/>
    </location>
</feature>
<dbReference type="RefSeq" id="XP_002177619.1">
    <property type="nucleotide sequence ID" value="XM_002177583.1"/>
</dbReference>
<dbReference type="EMBL" id="CM000606">
    <property type="protein sequence ID" value="EEC50433.1"/>
    <property type="molecule type" value="Genomic_DNA"/>
</dbReference>
<comment type="similarity">
    <text evidence="1">Belongs to the peptidase C1 family.</text>
</comment>
<dbReference type="PaxDb" id="2850-Phatr9664"/>